<accession>A0A9W8I508</accession>
<name>A0A9W8I508_9FUNG</name>
<reference evidence="3" key="1">
    <citation type="submission" date="2022-07" db="EMBL/GenBank/DDBJ databases">
        <title>Phylogenomic reconstructions and comparative analyses of Kickxellomycotina fungi.</title>
        <authorList>
            <person name="Reynolds N.K."/>
            <person name="Stajich J.E."/>
            <person name="Barry K."/>
            <person name="Grigoriev I.V."/>
            <person name="Crous P."/>
            <person name="Smith M.E."/>
        </authorList>
    </citation>
    <scope>NUCLEOTIDE SEQUENCE</scope>
    <source>
        <strain evidence="3">NRRL 1566</strain>
    </source>
</reference>
<dbReference type="EMBL" id="JANBUW010000814">
    <property type="protein sequence ID" value="KAJ2845382.1"/>
    <property type="molecule type" value="Genomic_DNA"/>
</dbReference>
<feature type="domain" description="Glycosyl transferase family 25" evidence="2">
    <location>
        <begin position="102"/>
        <end position="202"/>
    </location>
</feature>
<dbReference type="OrthoDB" id="686384at2759"/>
<dbReference type="Proteomes" id="UP001139887">
    <property type="component" value="Unassembled WGS sequence"/>
</dbReference>
<keyword evidence="1" id="KW-0472">Membrane</keyword>
<keyword evidence="4" id="KW-1185">Reference proteome</keyword>
<gene>
    <name evidence="3" type="ORF">IWW36_004802</name>
</gene>
<evidence type="ECO:0000313" key="4">
    <source>
        <dbReference type="Proteomes" id="UP001139887"/>
    </source>
</evidence>
<keyword evidence="1" id="KW-0812">Transmembrane</keyword>
<sequence>TPTAWWYGRAMRIYFGISLLISALWLASVVFNSTNIYDSSSNAGSLQATPDSAQNSHSQAERLAFVDHIYCLNAPSKLGRKERMTELFKYMNLDAQIFNGDHFAAWLDIIDKRFEQAMIVEDDVDFELDAVTSIYKALDSLAAKSASWDMLYIGHCSMEEAQPLQNNSVVKSVHPFCTSGYVVSRSGAQKLVARFSQTSSSYALDVQLVALIKRKILDAYSMCPPVVFQRRDLYPSDDGMELRIFRLLSNSAWDKARQHVPRLANWVDPPDVEQRHPAYKHIPKWMEDSRTVH</sequence>
<evidence type="ECO:0000256" key="1">
    <source>
        <dbReference type="SAM" id="Phobius"/>
    </source>
</evidence>
<dbReference type="InterPro" id="IPR002654">
    <property type="entry name" value="Glyco_trans_25"/>
</dbReference>
<feature type="non-terminal residue" evidence="3">
    <location>
        <position position="1"/>
    </location>
</feature>
<evidence type="ECO:0000259" key="2">
    <source>
        <dbReference type="Pfam" id="PF01755"/>
    </source>
</evidence>
<proteinExistence type="predicted"/>
<keyword evidence="1" id="KW-1133">Transmembrane helix</keyword>
<evidence type="ECO:0000313" key="3">
    <source>
        <dbReference type="EMBL" id="KAJ2845382.1"/>
    </source>
</evidence>
<feature type="transmembrane region" description="Helical" evidence="1">
    <location>
        <begin position="12"/>
        <end position="31"/>
    </location>
</feature>
<dbReference type="AlphaFoldDB" id="A0A9W8I508"/>
<protein>
    <recommendedName>
        <fullName evidence="2">Glycosyl transferase family 25 domain-containing protein</fullName>
    </recommendedName>
</protein>
<dbReference type="Pfam" id="PF01755">
    <property type="entry name" value="Glyco_transf_25"/>
    <property type="match status" value="1"/>
</dbReference>
<comment type="caution">
    <text evidence="3">The sequence shown here is derived from an EMBL/GenBank/DDBJ whole genome shotgun (WGS) entry which is preliminary data.</text>
</comment>
<organism evidence="3 4">
    <name type="scientific">Coemansia brasiliensis</name>
    <dbReference type="NCBI Taxonomy" id="2650707"/>
    <lineage>
        <taxon>Eukaryota</taxon>
        <taxon>Fungi</taxon>
        <taxon>Fungi incertae sedis</taxon>
        <taxon>Zoopagomycota</taxon>
        <taxon>Kickxellomycotina</taxon>
        <taxon>Kickxellomycetes</taxon>
        <taxon>Kickxellales</taxon>
        <taxon>Kickxellaceae</taxon>
        <taxon>Coemansia</taxon>
    </lineage>
</organism>